<feature type="region of interest" description="Disordered" evidence="2">
    <location>
        <begin position="46"/>
        <end position="73"/>
    </location>
</feature>
<feature type="compositionally biased region" description="Polar residues" evidence="2">
    <location>
        <begin position="233"/>
        <end position="245"/>
    </location>
</feature>
<dbReference type="EMBL" id="CAMPGE010002773">
    <property type="protein sequence ID" value="CAI2361584.1"/>
    <property type="molecule type" value="Genomic_DNA"/>
</dbReference>
<evidence type="ECO:0000256" key="1">
    <source>
        <dbReference type="SAM" id="Coils"/>
    </source>
</evidence>
<dbReference type="AlphaFoldDB" id="A0AAD1U778"/>
<feature type="compositionally biased region" description="Polar residues" evidence="2">
    <location>
        <begin position="254"/>
        <end position="267"/>
    </location>
</feature>
<gene>
    <name evidence="3" type="ORF">ECRASSUSDP1_LOCUS2895</name>
</gene>
<feature type="region of interest" description="Disordered" evidence="2">
    <location>
        <begin position="229"/>
        <end position="296"/>
    </location>
</feature>
<keyword evidence="4" id="KW-1185">Reference proteome</keyword>
<dbReference type="Proteomes" id="UP001295684">
    <property type="component" value="Unassembled WGS sequence"/>
</dbReference>
<feature type="compositionally biased region" description="Basic residues" evidence="2">
    <location>
        <begin position="46"/>
        <end position="68"/>
    </location>
</feature>
<feature type="region of interest" description="Disordered" evidence="2">
    <location>
        <begin position="453"/>
        <end position="480"/>
    </location>
</feature>
<organism evidence="3 4">
    <name type="scientific">Euplotes crassus</name>
    <dbReference type="NCBI Taxonomy" id="5936"/>
    <lineage>
        <taxon>Eukaryota</taxon>
        <taxon>Sar</taxon>
        <taxon>Alveolata</taxon>
        <taxon>Ciliophora</taxon>
        <taxon>Intramacronucleata</taxon>
        <taxon>Spirotrichea</taxon>
        <taxon>Hypotrichia</taxon>
        <taxon>Euplotida</taxon>
        <taxon>Euplotidae</taxon>
        <taxon>Moneuplotes</taxon>
    </lineage>
</organism>
<feature type="compositionally biased region" description="Polar residues" evidence="2">
    <location>
        <begin position="461"/>
        <end position="477"/>
    </location>
</feature>
<evidence type="ECO:0000313" key="3">
    <source>
        <dbReference type="EMBL" id="CAI2361584.1"/>
    </source>
</evidence>
<evidence type="ECO:0000313" key="4">
    <source>
        <dbReference type="Proteomes" id="UP001295684"/>
    </source>
</evidence>
<protein>
    <submittedName>
        <fullName evidence="3">Uncharacterized protein</fullName>
    </submittedName>
</protein>
<keyword evidence="1" id="KW-0175">Coiled coil</keyword>
<sequence>MELSKSKASLSREIGLNITVEKNKKSEKRISRNSILNDLINSRKTIKRREKSRGNSNKKHKRNKRSSKGAKLSLQDMASQNIKFPISQKKKNAMIHLIYETRLTDQLCMRPRTNLRSRRVKKSFNIKIKQHSPLPERTDINSSAIIMPPNNRESSALDLVQNFQRKKIGKMKLVLQQKYWPNTKIIKHEAGKVPSQKKMTRRRKKRRDILKKIKNEIYISQDPKYQSLEPMTEKNSNSQFNQGKSKLQRRKRNNFMSVISNSKSKIGTSVDGRGGGSNDLYTSKEATEDIEDPESLGEKLKNAINEKLSKNNSQKNTKNEKGANEYFHREPEGSVQNESFIILKTTKGNINVTESKESLNEKPNKANIYQRLFSTNYDKESEQSDGTKNELYLKRANTQGSDRYIKKIEKERKKVEEWKRSQRKINKNNKYIETLKSDKSRLNGKSLPRPAEVRAKHNSSYRDNLTNRILQRGTMSRENSKVEKKKCNYFSLA</sequence>
<proteinExistence type="predicted"/>
<comment type="caution">
    <text evidence="3">The sequence shown here is derived from an EMBL/GenBank/DDBJ whole genome shotgun (WGS) entry which is preliminary data.</text>
</comment>
<evidence type="ECO:0000256" key="2">
    <source>
        <dbReference type="SAM" id="MobiDB-lite"/>
    </source>
</evidence>
<name>A0AAD1U778_EUPCR</name>
<accession>A0AAD1U778</accession>
<reference evidence="3" key="1">
    <citation type="submission" date="2023-07" db="EMBL/GenBank/DDBJ databases">
        <authorList>
            <consortium name="AG Swart"/>
            <person name="Singh M."/>
            <person name="Singh A."/>
            <person name="Seah K."/>
            <person name="Emmerich C."/>
        </authorList>
    </citation>
    <scope>NUCLEOTIDE SEQUENCE</scope>
    <source>
        <strain evidence="3">DP1</strain>
    </source>
</reference>
<feature type="coiled-coil region" evidence="1">
    <location>
        <begin position="401"/>
        <end position="428"/>
    </location>
</feature>